<evidence type="ECO:0000256" key="1">
    <source>
        <dbReference type="ARBA" id="ARBA00001936"/>
    </source>
</evidence>
<evidence type="ECO:0000256" key="4">
    <source>
        <dbReference type="ARBA" id="ARBA00022679"/>
    </source>
</evidence>
<dbReference type="PANTHER" id="PTHR30231:SF41">
    <property type="entry name" value="DNA POLYMERASE III SUBUNIT EPSILON"/>
    <property type="match status" value="1"/>
</dbReference>
<evidence type="ECO:0000256" key="11">
    <source>
        <dbReference type="ARBA" id="ARBA00022842"/>
    </source>
</evidence>
<evidence type="ECO:0000256" key="12">
    <source>
        <dbReference type="ARBA" id="ARBA00022932"/>
    </source>
</evidence>
<evidence type="ECO:0000256" key="13">
    <source>
        <dbReference type="ARBA" id="ARBA00023211"/>
    </source>
</evidence>
<dbReference type="STRING" id="198616.SAMN05216193_101252"/>
<comment type="function">
    <text evidence="18">DNA polymerase III is a complex, multichain enzyme responsible for most of the replicative synthesis in bacteria. The epsilon subunit contain the editing function and is a proofreading 3'-5' exonuclease.</text>
</comment>
<evidence type="ECO:0000256" key="6">
    <source>
        <dbReference type="ARBA" id="ARBA00022705"/>
    </source>
</evidence>
<dbReference type="GO" id="GO:0008408">
    <property type="term" value="F:3'-5' exonuclease activity"/>
    <property type="evidence" value="ECO:0007669"/>
    <property type="project" value="TreeGrafter"/>
</dbReference>
<dbReference type="Gene3D" id="3.30.420.10">
    <property type="entry name" value="Ribonuclease H-like superfamily/Ribonuclease H"/>
    <property type="match status" value="1"/>
</dbReference>
<evidence type="ECO:0000256" key="2">
    <source>
        <dbReference type="ARBA" id="ARBA00012417"/>
    </source>
</evidence>
<dbReference type="NCBIfam" id="NF004316">
    <property type="entry name" value="PRK05711.1"/>
    <property type="match status" value="1"/>
</dbReference>
<dbReference type="GO" id="GO:0045004">
    <property type="term" value="P:DNA replication proofreading"/>
    <property type="evidence" value="ECO:0007669"/>
    <property type="project" value="TreeGrafter"/>
</dbReference>
<dbReference type="FunFam" id="3.30.420.10:FF:000012">
    <property type="entry name" value="DNA polymerase III subunit epsilon"/>
    <property type="match status" value="1"/>
</dbReference>
<dbReference type="NCBIfam" id="TIGR00573">
    <property type="entry name" value="dnaq"/>
    <property type="match status" value="1"/>
</dbReference>
<feature type="binding site" evidence="17">
    <location>
        <position position="14"/>
    </location>
    <ligand>
        <name>a divalent metal cation</name>
        <dbReference type="ChEBI" id="CHEBI:60240"/>
        <label>1</label>
        <note>catalytic</note>
    </ligand>
</feature>
<comment type="subunit">
    <text evidence="18">DNA polymerase III contains a core (composed of alpha, epsilon and theta chains) that associates with a tau subunit. This core dimerizes to form the POLIII' complex. PolIII' associates with the gamma complex (composed of gamma, delta, delta', psi and chi chains) and with the beta chain to form the complete DNA polymerase III complex.</text>
</comment>
<accession>A0A1G9YXU2</accession>
<comment type="cofactor">
    <cofactor evidence="17">
        <name>Mg(2+)</name>
        <dbReference type="ChEBI" id="CHEBI:18420"/>
    </cofactor>
    <cofactor evidence="17">
        <name>Mn(2+)</name>
        <dbReference type="ChEBI" id="CHEBI:29035"/>
    </cofactor>
    <text evidence="17">Binds 2 divalent metal cations. Magnesium or manganese.</text>
</comment>
<dbReference type="InterPro" id="IPR012337">
    <property type="entry name" value="RNaseH-like_sf"/>
</dbReference>
<evidence type="ECO:0000259" key="20">
    <source>
        <dbReference type="SMART" id="SM00479"/>
    </source>
</evidence>
<feature type="region of interest" description="Disordered" evidence="19">
    <location>
        <begin position="186"/>
        <end position="209"/>
    </location>
</feature>
<dbReference type="EC" id="2.7.7.7" evidence="2 18"/>
<feature type="binding site" evidence="16">
    <location>
        <position position="64"/>
    </location>
    <ligand>
        <name>substrate</name>
    </ligand>
</feature>
<feature type="binding site" evidence="17">
    <location>
        <position position="16"/>
    </location>
    <ligand>
        <name>a divalent metal cation</name>
        <dbReference type="ChEBI" id="CHEBI:60240"/>
        <label>1</label>
        <note>catalytic</note>
    </ligand>
</feature>
<evidence type="ECO:0000256" key="19">
    <source>
        <dbReference type="SAM" id="MobiDB-lite"/>
    </source>
</evidence>
<evidence type="ECO:0000313" key="21">
    <source>
        <dbReference type="EMBL" id="SDN13727.1"/>
    </source>
</evidence>
<keyword evidence="4 18" id="KW-0808">Transferase</keyword>
<sequence length="252" mass="27444">MSSPVSGNRLVVLDTETTGMPVTDGHRIIEIGCVELEGRRLTGRHFHVYLQPDREVDEGAIAVHGITNEYLKDKPRFREVADEFFEFIAGAQLIIHNAAFDVGFINNEFALLGQQERAEVSDYCSVLDTLLMARERHPGQRNNLDALCKRYGVDNSGRDLHGALLDAEILADVYLAMTGGQTSLSLAGNGAEGDGSGRPQASPIRRLPADRPLTRVIRASEDELAAHLARLAVIEKSAGGPALWAQMEAATE</sequence>
<evidence type="ECO:0000256" key="16">
    <source>
        <dbReference type="PIRSR" id="PIRSR606309-2"/>
    </source>
</evidence>
<keyword evidence="5 18" id="KW-0548">Nucleotidyltransferase</keyword>
<evidence type="ECO:0000256" key="15">
    <source>
        <dbReference type="PIRSR" id="PIRSR606309-1"/>
    </source>
</evidence>
<evidence type="ECO:0000256" key="9">
    <source>
        <dbReference type="ARBA" id="ARBA00022801"/>
    </source>
</evidence>
<dbReference type="RefSeq" id="WP_084310395.1">
    <property type="nucleotide sequence ID" value="NZ_FNIJ01000001.1"/>
</dbReference>
<keyword evidence="6 18" id="KW-0235">DNA replication</keyword>
<dbReference type="InterPro" id="IPR006309">
    <property type="entry name" value="DnaQ_proteo"/>
</dbReference>
<feature type="active site" description="Proton acceptor" evidence="15">
    <location>
        <position position="161"/>
    </location>
</feature>
<dbReference type="SMART" id="SM00479">
    <property type="entry name" value="EXOIII"/>
    <property type="match status" value="1"/>
</dbReference>
<dbReference type="OrthoDB" id="9804290at2"/>
<evidence type="ECO:0000256" key="3">
    <source>
        <dbReference type="ARBA" id="ARBA00020352"/>
    </source>
</evidence>
<feature type="binding site" evidence="17">
    <location>
        <position position="166"/>
    </location>
    <ligand>
        <name>a divalent metal cation</name>
        <dbReference type="ChEBI" id="CHEBI:60240"/>
        <label>1</label>
        <note>catalytic</note>
    </ligand>
</feature>
<keyword evidence="10 18" id="KW-0269">Exonuclease</keyword>
<keyword evidence="7 18" id="KW-0540">Nuclease</keyword>
<feature type="domain" description="Exonuclease" evidence="20">
    <location>
        <begin position="9"/>
        <end position="183"/>
    </location>
</feature>
<keyword evidence="11 17" id="KW-0460">Magnesium</keyword>
<dbReference type="GO" id="GO:0003677">
    <property type="term" value="F:DNA binding"/>
    <property type="evidence" value="ECO:0007669"/>
    <property type="project" value="InterPro"/>
</dbReference>
<feature type="binding site" evidence="16">
    <location>
        <position position="166"/>
    </location>
    <ligand>
        <name>substrate</name>
    </ligand>
</feature>
<dbReference type="PANTHER" id="PTHR30231">
    <property type="entry name" value="DNA POLYMERASE III SUBUNIT EPSILON"/>
    <property type="match status" value="1"/>
</dbReference>
<dbReference type="GO" id="GO:0003887">
    <property type="term" value="F:DNA-directed DNA polymerase activity"/>
    <property type="evidence" value="ECO:0007669"/>
    <property type="project" value="UniProtKB-KW"/>
</dbReference>
<dbReference type="InterPro" id="IPR036397">
    <property type="entry name" value="RNaseH_sf"/>
</dbReference>
<dbReference type="EMBL" id="FNIJ01000001">
    <property type="protein sequence ID" value="SDN13727.1"/>
    <property type="molecule type" value="Genomic_DNA"/>
</dbReference>
<gene>
    <name evidence="18" type="primary">dnaQ</name>
    <name evidence="21" type="ORF">SAMN05216193_101252</name>
</gene>
<evidence type="ECO:0000256" key="14">
    <source>
        <dbReference type="ARBA" id="ARBA00049244"/>
    </source>
</evidence>
<dbReference type="GO" id="GO:0005829">
    <property type="term" value="C:cytosol"/>
    <property type="evidence" value="ECO:0007669"/>
    <property type="project" value="TreeGrafter"/>
</dbReference>
<evidence type="ECO:0000256" key="18">
    <source>
        <dbReference type="RuleBase" id="RU364087"/>
    </source>
</evidence>
<comment type="cofactor">
    <cofactor evidence="1 18">
        <name>Mn(2+)</name>
        <dbReference type="ChEBI" id="CHEBI:29035"/>
    </cofactor>
</comment>
<keyword evidence="13 17" id="KW-0464">Manganese</keyword>
<dbReference type="InterPro" id="IPR013520">
    <property type="entry name" value="Ribonucl_H"/>
</dbReference>
<keyword evidence="12 18" id="KW-0239">DNA-directed DNA polymerase</keyword>
<reference evidence="22" key="1">
    <citation type="submission" date="2016-10" db="EMBL/GenBank/DDBJ databases">
        <authorList>
            <person name="Varghese N."/>
            <person name="Submissions S."/>
        </authorList>
    </citation>
    <scope>NUCLEOTIDE SEQUENCE [LARGE SCALE GENOMIC DNA]</scope>
    <source>
        <strain evidence="22">JCM 21621</strain>
    </source>
</reference>
<evidence type="ECO:0000256" key="5">
    <source>
        <dbReference type="ARBA" id="ARBA00022695"/>
    </source>
</evidence>
<dbReference type="InterPro" id="IPR006054">
    <property type="entry name" value="DnaQ"/>
</dbReference>
<comment type="catalytic activity">
    <reaction evidence="14 18">
        <text>DNA(n) + a 2'-deoxyribonucleoside 5'-triphosphate = DNA(n+1) + diphosphate</text>
        <dbReference type="Rhea" id="RHEA:22508"/>
        <dbReference type="Rhea" id="RHEA-COMP:17339"/>
        <dbReference type="Rhea" id="RHEA-COMP:17340"/>
        <dbReference type="ChEBI" id="CHEBI:33019"/>
        <dbReference type="ChEBI" id="CHEBI:61560"/>
        <dbReference type="ChEBI" id="CHEBI:173112"/>
        <dbReference type="EC" id="2.7.7.7"/>
    </reaction>
</comment>
<keyword evidence="22" id="KW-1185">Reference proteome</keyword>
<dbReference type="GO" id="GO:0046872">
    <property type="term" value="F:metal ion binding"/>
    <property type="evidence" value="ECO:0007669"/>
    <property type="project" value="UniProtKB-KW"/>
</dbReference>
<dbReference type="NCBIfam" id="TIGR01406">
    <property type="entry name" value="dnaQ_proteo"/>
    <property type="match status" value="1"/>
</dbReference>
<dbReference type="SUPFAM" id="SSF53098">
    <property type="entry name" value="Ribonuclease H-like"/>
    <property type="match status" value="1"/>
</dbReference>
<evidence type="ECO:0000256" key="8">
    <source>
        <dbReference type="ARBA" id="ARBA00022723"/>
    </source>
</evidence>
<protein>
    <recommendedName>
        <fullName evidence="3 18">DNA polymerase III subunit epsilon</fullName>
        <ecNumber evidence="2 18">2.7.7.7</ecNumber>
    </recommendedName>
</protein>
<evidence type="ECO:0000256" key="17">
    <source>
        <dbReference type="PIRSR" id="PIRSR606309-3"/>
    </source>
</evidence>
<feature type="binding site" evidence="16">
    <location>
        <position position="16"/>
    </location>
    <ligand>
        <name>substrate</name>
    </ligand>
</feature>
<dbReference type="Pfam" id="PF00929">
    <property type="entry name" value="RNase_T"/>
    <property type="match status" value="1"/>
</dbReference>
<feature type="binding site" evidence="16">
    <location>
        <position position="14"/>
    </location>
    <ligand>
        <name>substrate</name>
    </ligand>
</feature>
<name>A0A1G9YXU2_9PSED</name>
<proteinExistence type="predicted"/>
<evidence type="ECO:0000313" key="22">
    <source>
        <dbReference type="Proteomes" id="UP000242957"/>
    </source>
</evidence>
<dbReference type="CDD" id="cd06131">
    <property type="entry name" value="DNA_pol_III_epsilon_Ecoli_like"/>
    <property type="match status" value="1"/>
</dbReference>
<keyword evidence="9 18" id="KW-0378">Hydrolase</keyword>
<keyword evidence="8 17" id="KW-0479">Metal-binding</keyword>
<dbReference type="Proteomes" id="UP000242957">
    <property type="component" value="Unassembled WGS sequence"/>
</dbReference>
<evidence type="ECO:0000256" key="7">
    <source>
        <dbReference type="ARBA" id="ARBA00022722"/>
    </source>
</evidence>
<organism evidence="21 22">
    <name type="scientific">Pseudomonas jinjuensis</name>
    <dbReference type="NCBI Taxonomy" id="198616"/>
    <lineage>
        <taxon>Bacteria</taxon>
        <taxon>Pseudomonadati</taxon>
        <taxon>Pseudomonadota</taxon>
        <taxon>Gammaproteobacteria</taxon>
        <taxon>Pseudomonadales</taxon>
        <taxon>Pseudomonadaceae</taxon>
        <taxon>Pseudomonas</taxon>
    </lineage>
</organism>
<evidence type="ECO:0000256" key="10">
    <source>
        <dbReference type="ARBA" id="ARBA00022839"/>
    </source>
</evidence>
<dbReference type="AlphaFoldDB" id="A0A1G9YXU2"/>